<accession>A0AB37UND8</accession>
<gene>
    <name evidence="3" type="ORF">DSM107010_17760</name>
    <name evidence="2" type="ORF">DSM107010_44740</name>
    <name evidence="1" type="ORF">DSM107010_73270</name>
</gene>
<evidence type="ECO:0000313" key="2">
    <source>
        <dbReference type="EMBL" id="RUT09441.1"/>
    </source>
</evidence>
<evidence type="ECO:0000313" key="3">
    <source>
        <dbReference type="EMBL" id="RUT12931.1"/>
    </source>
</evidence>
<keyword evidence="4" id="KW-1185">Reference proteome</keyword>
<dbReference type="Proteomes" id="UP000282574">
    <property type="component" value="Unassembled WGS sequence"/>
</dbReference>
<comment type="caution">
    <text evidence="3">The sequence shown here is derived from an EMBL/GenBank/DDBJ whole genome shotgun (WGS) entry which is preliminary data.</text>
</comment>
<evidence type="ECO:0000313" key="4">
    <source>
        <dbReference type="Proteomes" id="UP000282574"/>
    </source>
</evidence>
<proteinExistence type="predicted"/>
<protein>
    <recommendedName>
        <fullName evidence="5">Transposase IS4-like domain-containing protein</fullName>
    </recommendedName>
</protein>
<evidence type="ECO:0000313" key="1">
    <source>
        <dbReference type="EMBL" id="RUS92239.1"/>
    </source>
</evidence>
<sequence length="79" mass="9420">MKLAREREIVFSKAHPIRYYKISKTNSPTTNPLETWFVMTNLPKSWQLQLGKRYSLRGWIEYGFKQVKNEQGKGRFSSH</sequence>
<reference evidence="3 4" key="2">
    <citation type="journal article" date="2019" name="Genome Biol. Evol.">
        <title>Day and night: Metabolic profiles and evolutionary relationships of six axenic non-marine cyanobacteria.</title>
        <authorList>
            <person name="Will S.E."/>
            <person name="Henke P."/>
            <person name="Boedeker C."/>
            <person name="Huang S."/>
            <person name="Brinkmann H."/>
            <person name="Rohde M."/>
            <person name="Jarek M."/>
            <person name="Friedl T."/>
            <person name="Seufert S."/>
            <person name="Schumacher M."/>
            <person name="Overmann J."/>
            <person name="Neumann-Schaal M."/>
            <person name="Petersen J."/>
        </authorList>
    </citation>
    <scope>NUCLEOTIDE SEQUENCE [LARGE SCALE GENOMIC DNA]</scope>
    <source>
        <strain evidence="3 4">SAG 39.79</strain>
    </source>
</reference>
<dbReference type="EMBL" id="RSCK01000294">
    <property type="protein sequence ID" value="RUS92239.1"/>
    <property type="molecule type" value="Genomic_DNA"/>
</dbReference>
<organism evidence="3 4">
    <name type="scientific">Chroococcidiopsis cubana SAG 39.79</name>
    <dbReference type="NCBI Taxonomy" id="388085"/>
    <lineage>
        <taxon>Bacteria</taxon>
        <taxon>Bacillati</taxon>
        <taxon>Cyanobacteriota</taxon>
        <taxon>Cyanophyceae</taxon>
        <taxon>Chroococcidiopsidales</taxon>
        <taxon>Chroococcidiopsidaceae</taxon>
        <taxon>Chroococcidiopsis</taxon>
    </lineage>
</organism>
<dbReference type="EMBL" id="RSCK01000010">
    <property type="protein sequence ID" value="RUT12931.1"/>
    <property type="molecule type" value="Genomic_DNA"/>
</dbReference>
<name>A0AB37UND8_9CYAN</name>
<evidence type="ECO:0008006" key="5">
    <source>
        <dbReference type="Google" id="ProtNLM"/>
    </source>
</evidence>
<dbReference type="AlphaFoldDB" id="A0AB37UND8"/>
<reference evidence="3" key="1">
    <citation type="submission" date="2018-12" db="EMBL/GenBank/DDBJ databases">
        <authorList>
            <person name="Will S."/>
            <person name="Neumann-Schaal M."/>
            <person name="Henke P."/>
        </authorList>
    </citation>
    <scope>NUCLEOTIDE SEQUENCE</scope>
    <source>
        <strain evidence="3">SAG 39.79</strain>
    </source>
</reference>
<dbReference type="EMBL" id="RSCK01000046">
    <property type="protein sequence ID" value="RUT09441.1"/>
    <property type="molecule type" value="Genomic_DNA"/>
</dbReference>